<protein>
    <submittedName>
        <fullName evidence="4">Uncharacterized protein</fullName>
    </submittedName>
</protein>
<organism evidence="4 5">
    <name type="scientific">Alienimonas californiensis</name>
    <dbReference type="NCBI Taxonomy" id="2527989"/>
    <lineage>
        <taxon>Bacteria</taxon>
        <taxon>Pseudomonadati</taxon>
        <taxon>Planctomycetota</taxon>
        <taxon>Planctomycetia</taxon>
        <taxon>Planctomycetales</taxon>
        <taxon>Planctomycetaceae</taxon>
        <taxon>Alienimonas</taxon>
    </lineage>
</organism>
<dbReference type="Proteomes" id="UP000318741">
    <property type="component" value="Chromosome"/>
</dbReference>
<keyword evidence="5" id="KW-1185">Reference proteome</keyword>
<reference evidence="4 5" key="1">
    <citation type="submission" date="2019-02" db="EMBL/GenBank/DDBJ databases">
        <title>Deep-cultivation of Planctomycetes and their phenomic and genomic characterization uncovers novel biology.</title>
        <authorList>
            <person name="Wiegand S."/>
            <person name="Jogler M."/>
            <person name="Boedeker C."/>
            <person name="Pinto D."/>
            <person name="Vollmers J."/>
            <person name="Rivas-Marin E."/>
            <person name="Kohn T."/>
            <person name="Peeters S.H."/>
            <person name="Heuer A."/>
            <person name="Rast P."/>
            <person name="Oberbeckmann S."/>
            <person name="Bunk B."/>
            <person name="Jeske O."/>
            <person name="Meyerdierks A."/>
            <person name="Storesund J.E."/>
            <person name="Kallscheuer N."/>
            <person name="Luecker S."/>
            <person name="Lage O.M."/>
            <person name="Pohl T."/>
            <person name="Merkel B.J."/>
            <person name="Hornburger P."/>
            <person name="Mueller R.-W."/>
            <person name="Bruemmer F."/>
            <person name="Labrenz M."/>
            <person name="Spormann A.M."/>
            <person name="Op den Camp H."/>
            <person name="Overmann J."/>
            <person name="Amann R."/>
            <person name="Jetten M.S.M."/>
            <person name="Mascher T."/>
            <person name="Medema M.H."/>
            <person name="Devos D.P."/>
            <person name="Kaster A.-K."/>
            <person name="Ovreas L."/>
            <person name="Rohde M."/>
            <person name="Galperin M.Y."/>
            <person name="Jogler C."/>
        </authorList>
    </citation>
    <scope>NUCLEOTIDE SEQUENCE [LARGE SCALE GENOMIC DNA]</scope>
    <source>
        <strain evidence="4 5">CA12</strain>
    </source>
</reference>
<sequence length="299" mass="33268">MLIALAVVGFVFVALLALFQAFVPLHDSDGKRRPQRVAALVLLVLAIAGTATAREVWADKEARAKQQKVQKDHDEERTNDDKARQVLNRRLAQSKKDFDAARRESNEANAKIVAEQVAGRVQAVAEAKRAEEQRDTIARENAVLNSQVADLKEKARRLEGMVAILAENSPTRIARLDFQMQNRVDAIGSGAAPSDFPRTIYVQVSESEYLGLTCSETCYWANPSERTFVLTRRAEFPGKDMADNVKKGDKPGFRVNKYLLGQGGKYEIVDGELNIDGQRRGGQEFDFPQQPTPTVRVTL</sequence>
<accession>A0A517P7H4</accession>
<dbReference type="KEGG" id="acaf:CA12_14210"/>
<evidence type="ECO:0000256" key="3">
    <source>
        <dbReference type="SAM" id="Phobius"/>
    </source>
</evidence>
<dbReference type="RefSeq" id="WP_145358146.1">
    <property type="nucleotide sequence ID" value="NZ_CP036265.1"/>
</dbReference>
<name>A0A517P7H4_9PLAN</name>
<keyword evidence="1" id="KW-0175">Coiled coil</keyword>
<evidence type="ECO:0000313" key="5">
    <source>
        <dbReference type="Proteomes" id="UP000318741"/>
    </source>
</evidence>
<proteinExistence type="predicted"/>
<evidence type="ECO:0000256" key="2">
    <source>
        <dbReference type="SAM" id="MobiDB-lite"/>
    </source>
</evidence>
<dbReference type="EMBL" id="CP036265">
    <property type="protein sequence ID" value="QDT15337.1"/>
    <property type="molecule type" value="Genomic_DNA"/>
</dbReference>
<keyword evidence="3" id="KW-1133">Transmembrane helix</keyword>
<feature type="coiled-coil region" evidence="1">
    <location>
        <begin position="84"/>
        <end position="168"/>
    </location>
</feature>
<keyword evidence="3" id="KW-0472">Membrane</keyword>
<evidence type="ECO:0000256" key="1">
    <source>
        <dbReference type="SAM" id="Coils"/>
    </source>
</evidence>
<keyword evidence="3" id="KW-0812">Transmembrane</keyword>
<gene>
    <name evidence="4" type="ORF">CA12_14210</name>
</gene>
<feature type="transmembrane region" description="Helical" evidence="3">
    <location>
        <begin position="37"/>
        <end position="57"/>
    </location>
</feature>
<feature type="region of interest" description="Disordered" evidence="2">
    <location>
        <begin position="279"/>
        <end position="299"/>
    </location>
</feature>
<evidence type="ECO:0000313" key="4">
    <source>
        <dbReference type="EMBL" id="QDT15337.1"/>
    </source>
</evidence>
<dbReference type="AlphaFoldDB" id="A0A517P7H4"/>